<dbReference type="PIRSF" id="PIRSF017190">
    <property type="entry name" value="Rbsml_synth_fac_NIP7"/>
    <property type="match status" value="1"/>
</dbReference>
<dbReference type="SMART" id="SM00359">
    <property type="entry name" value="PUA"/>
    <property type="match status" value="1"/>
</dbReference>
<evidence type="ECO:0000256" key="7">
    <source>
        <dbReference type="SAM" id="Phobius"/>
    </source>
</evidence>
<dbReference type="InterPro" id="IPR002478">
    <property type="entry name" value="PUA"/>
</dbReference>
<proteinExistence type="inferred from homology"/>
<dbReference type="InterPro" id="IPR055359">
    <property type="entry name" value="Nip7_N_euk"/>
</dbReference>
<comment type="function">
    <text evidence="6">Required for proper 27S pre-rRNA processing and 60S ribosome subunit assembly.</text>
</comment>
<evidence type="ECO:0000256" key="2">
    <source>
        <dbReference type="ARBA" id="ARBA00009895"/>
    </source>
</evidence>
<comment type="caution">
    <text evidence="9">The sequence shown here is derived from an EMBL/GenBank/DDBJ whole genome shotgun (WGS) entry which is preliminary data.</text>
</comment>
<evidence type="ECO:0000313" key="9">
    <source>
        <dbReference type="EMBL" id="KAF8819120.1"/>
    </source>
</evidence>
<dbReference type="InterPro" id="IPR036974">
    <property type="entry name" value="PUA_sf"/>
</dbReference>
<dbReference type="PROSITE" id="PS50890">
    <property type="entry name" value="PUA"/>
    <property type="match status" value="1"/>
</dbReference>
<dbReference type="Pfam" id="PF17833">
    <property type="entry name" value="pre-PUA_NIP7"/>
    <property type="match status" value="1"/>
</dbReference>
<evidence type="ECO:0000259" key="8">
    <source>
        <dbReference type="SMART" id="SM00359"/>
    </source>
</evidence>
<protein>
    <recommendedName>
        <fullName evidence="6">60S ribosome subunit biogenesis protein NIP7 homolog</fullName>
    </recommendedName>
</protein>
<keyword evidence="4 6" id="KW-0694">RNA-binding</keyword>
<dbReference type="InterPro" id="IPR016686">
    <property type="entry name" value="Ribosomal_synth_fac_NIP7"/>
</dbReference>
<gene>
    <name evidence="9" type="ORF">IE077_001637</name>
</gene>
<keyword evidence="3 6" id="KW-0690">Ribosome biogenesis</keyword>
<reference evidence="9 10" key="1">
    <citation type="journal article" date="2020" name="bioRxiv">
        <title>Metabolic contributions of an alphaproteobacterial endosymbiont in the apicomplexan Cardiosporidium cionae.</title>
        <authorList>
            <person name="Hunter E.S."/>
            <person name="Paight C.J."/>
            <person name="Lane C.E."/>
        </authorList>
    </citation>
    <scope>NUCLEOTIDE SEQUENCE [LARGE SCALE GENOMIC DNA]</scope>
    <source>
        <strain evidence="9">ESH_2018</strain>
    </source>
</reference>
<accession>A0ABQ7J5A4</accession>
<feature type="domain" description="PUA" evidence="8">
    <location>
        <begin position="122"/>
        <end position="197"/>
    </location>
</feature>
<evidence type="ECO:0000256" key="4">
    <source>
        <dbReference type="ARBA" id="ARBA00022884"/>
    </source>
</evidence>
<keyword evidence="7" id="KW-0812">Transmembrane</keyword>
<dbReference type="CDD" id="cd21151">
    <property type="entry name" value="PUA_Nip7-like"/>
    <property type="match status" value="1"/>
</dbReference>
<keyword evidence="10" id="KW-1185">Reference proteome</keyword>
<dbReference type="CDD" id="cd21146">
    <property type="entry name" value="Nip7_N_euk"/>
    <property type="match status" value="1"/>
</dbReference>
<dbReference type="SUPFAM" id="SSF88802">
    <property type="entry name" value="Pre-PUA domain"/>
    <property type="match status" value="2"/>
</dbReference>
<dbReference type="Gene3D" id="2.30.130.10">
    <property type="entry name" value="PUA domain"/>
    <property type="match status" value="1"/>
</dbReference>
<organism evidence="9 10">
    <name type="scientific">Cardiosporidium cionae</name>
    <dbReference type="NCBI Taxonomy" id="476202"/>
    <lineage>
        <taxon>Eukaryota</taxon>
        <taxon>Sar</taxon>
        <taxon>Alveolata</taxon>
        <taxon>Apicomplexa</taxon>
        <taxon>Aconoidasida</taxon>
        <taxon>Nephromycida</taxon>
        <taxon>Cardiosporidium</taxon>
    </lineage>
</organism>
<dbReference type="Gene3D" id="3.10.450.220">
    <property type="match status" value="1"/>
</dbReference>
<dbReference type="InterPro" id="IPR005155">
    <property type="entry name" value="UPF0113_PUA"/>
</dbReference>
<keyword evidence="7" id="KW-1133">Transmembrane helix</keyword>
<dbReference type="Pfam" id="PF03657">
    <property type="entry name" value="UPF0113"/>
    <property type="match status" value="1"/>
</dbReference>
<dbReference type="InterPro" id="IPR040598">
    <property type="entry name" value="NIP7_N"/>
</dbReference>
<dbReference type="Proteomes" id="UP000823046">
    <property type="component" value="Unassembled WGS sequence"/>
</dbReference>
<comment type="subunit">
    <text evidence="6">Interacts with pre-ribosome complex.</text>
</comment>
<comment type="subcellular location">
    <subcellularLocation>
        <location evidence="1">Nucleus</location>
        <location evidence="1">Nucleolus</location>
    </subcellularLocation>
</comment>
<dbReference type="EMBL" id="JADAQX010000948">
    <property type="protein sequence ID" value="KAF8819120.1"/>
    <property type="molecule type" value="Genomic_DNA"/>
</dbReference>
<comment type="similarity">
    <text evidence="2 6">Belongs to the NIP7 family.</text>
</comment>
<evidence type="ECO:0000256" key="5">
    <source>
        <dbReference type="ARBA" id="ARBA00023242"/>
    </source>
</evidence>
<feature type="transmembrane region" description="Helical" evidence="7">
    <location>
        <begin position="29"/>
        <end position="47"/>
    </location>
</feature>
<evidence type="ECO:0000313" key="10">
    <source>
        <dbReference type="Proteomes" id="UP000823046"/>
    </source>
</evidence>
<evidence type="ECO:0000256" key="6">
    <source>
        <dbReference type="PIRNR" id="PIRNR017190"/>
    </source>
</evidence>
<dbReference type="SUPFAM" id="SSF88697">
    <property type="entry name" value="PUA domain-like"/>
    <property type="match status" value="1"/>
</dbReference>
<sequence>MRFVGQNMTKMLEEDNANFVFRFHRDRVYFIRAIDICYSFYLFFFAKNELLTEHITVKIFSSVSVFHNCSCILLSDDIMKMAERIPRKQLISVGVCFGKFTKTKKFRLLTTCLDYLAHYASAKAWLSSAGEQSYVYGNNVIKRHLLRITEDIPKNCGVVIFSPNEVPIGFGVTAKTADEMRNCDTEAIVVFHQADVGEYLRDEADLV</sequence>
<dbReference type="InterPro" id="IPR015947">
    <property type="entry name" value="PUA-like_sf"/>
</dbReference>
<keyword evidence="7" id="KW-0472">Membrane</keyword>
<evidence type="ECO:0000256" key="1">
    <source>
        <dbReference type="ARBA" id="ARBA00004604"/>
    </source>
</evidence>
<evidence type="ECO:0000256" key="3">
    <source>
        <dbReference type="ARBA" id="ARBA00022517"/>
    </source>
</evidence>
<keyword evidence="5 6" id="KW-0539">Nucleus</keyword>
<name>A0ABQ7J5A4_9APIC</name>